<evidence type="ECO:0000313" key="3">
    <source>
        <dbReference type="EMBL" id="ACD95605.1"/>
    </source>
</evidence>
<dbReference type="STRING" id="398767.Glov_1889"/>
<dbReference type="OrthoDB" id="9810140at2"/>
<dbReference type="PANTHER" id="PTHR30204">
    <property type="entry name" value="REDOX-CYCLING DRUG-SENSING TRANSCRIPTIONAL ACTIVATOR SOXR"/>
    <property type="match status" value="1"/>
</dbReference>
<accession>B3E1V5</accession>
<dbReference type="SMART" id="SM00422">
    <property type="entry name" value="HTH_MERR"/>
    <property type="match status" value="1"/>
</dbReference>
<keyword evidence="1" id="KW-0238">DNA-binding</keyword>
<dbReference type="HOGENOM" id="CLU_045945_4_2_7"/>
<proteinExistence type="predicted"/>
<dbReference type="SUPFAM" id="SSF46955">
    <property type="entry name" value="Putative DNA-binding domain"/>
    <property type="match status" value="1"/>
</dbReference>
<keyword evidence="4" id="KW-1185">Reference proteome</keyword>
<organism evidence="3 4">
    <name type="scientific">Trichlorobacter lovleyi (strain ATCC BAA-1151 / DSM 17278 / SZ)</name>
    <name type="common">Geobacter lovleyi</name>
    <dbReference type="NCBI Taxonomy" id="398767"/>
    <lineage>
        <taxon>Bacteria</taxon>
        <taxon>Pseudomonadati</taxon>
        <taxon>Thermodesulfobacteriota</taxon>
        <taxon>Desulfuromonadia</taxon>
        <taxon>Geobacterales</taxon>
        <taxon>Geobacteraceae</taxon>
        <taxon>Trichlorobacter</taxon>
    </lineage>
</organism>
<dbReference type="PROSITE" id="PS50937">
    <property type="entry name" value="HTH_MERR_2"/>
    <property type="match status" value="1"/>
</dbReference>
<dbReference type="PANTHER" id="PTHR30204:SF15">
    <property type="entry name" value="BLL5018 PROTEIN"/>
    <property type="match status" value="1"/>
</dbReference>
<sequence>MQPVIPDKTYFKIGEVARLADIKTSVLRYWETEFPFLNPEKSSAGQRLYTRQDIEMVQQIKQLLYQEKYTIEGVRKKFSPRKTASTRQVAPADPSHDLQTILRIVRQELRAIRAVL</sequence>
<evidence type="ECO:0000259" key="2">
    <source>
        <dbReference type="PROSITE" id="PS50937"/>
    </source>
</evidence>
<dbReference type="KEGG" id="glo:Glov_1889"/>
<feature type="domain" description="HTH merR-type" evidence="2">
    <location>
        <begin position="10"/>
        <end position="80"/>
    </location>
</feature>
<protein>
    <submittedName>
        <fullName evidence="3">Transcriptional regulator, MerR family</fullName>
    </submittedName>
</protein>
<dbReference type="GO" id="GO:0003700">
    <property type="term" value="F:DNA-binding transcription factor activity"/>
    <property type="evidence" value="ECO:0007669"/>
    <property type="project" value="InterPro"/>
</dbReference>
<gene>
    <name evidence="3" type="ordered locus">Glov_1889</name>
</gene>
<dbReference type="Gene3D" id="1.10.1660.10">
    <property type="match status" value="1"/>
</dbReference>
<dbReference type="Proteomes" id="UP000002420">
    <property type="component" value="Chromosome"/>
</dbReference>
<evidence type="ECO:0000256" key="1">
    <source>
        <dbReference type="ARBA" id="ARBA00023125"/>
    </source>
</evidence>
<dbReference type="CDD" id="cd04765">
    <property type="entry name" value="HTH_MlrA-like_sg2"/>
    <property type="match status" value="1"/>
</dbReference>
<dbReference type="EMBL" id="CP001089">
    <property type="protein sequence ID" value="ACD95605.1"/>
    <property type="molecule type" value="Genomic_DNA"/>
</dbReference>
<reference evidence="3 4" key="1">
    <citation type="submission" date="2008-05" db="EMBL/GenBank/DDBJ databases">
        <title>Complete sequence of chromosome of Geobacter lovleyi SZ.</title>
        <authorList>
            <consortium name="US DOE Joint Genome Institute"/>
            <person name="Lucas S."/>
            <person name="Copeland A."/>
            <person name="Lapidus A."/>
            <person name="Glavina del Rio T."/>
            <person name="Dalin E."/>
            <person name="Tice H."/>
            <person name="Bruce D."/>
            <person name="Goodwin L."/>
            <person name="Pitluck S."/>
            <person name="Chertkov O."/>
            <person name="Meincke L."/>
            <person name="Brettin T."/>
            <person name="Detter J.C."/>
            <person name="Han C."/>
            <person name="Tapia R."/>
            <person name="Kuske C.R."/>
            <person name="Schmutz J."/>
            <person name="Larimer F."/>
            <person name="Land M."/>
            <person name="Hauser L."/>
            <person name="Kyrpides N."/>
            <person name="Mikhailova N."/>
            <person name="Sung Y."/>
            <person name="Fletcher K.E."/>
            <person name="Ritalahti K.M."/>
            <person name="Loeffler F.E."/>
            <person name="Richardson P."/>
        </authorList>
    </citation>
    <scope>NUCLEOTIDE SEQUENCE [LARGE SCALE GENOMIC DNA]</scope>
    <source>
        <strain evidence="4">ATCC BAA-1151 / DSM 17278 / SZ</strain>
    </source>
</reference>
<dbReference type="Pfam" id="PF13411">
    <property type="entry name" value="MerR_1"/>
    <property type="match status" value="1"/>
</dbReference>
<dbReference type="AlphaFoldDB" id="B3E1V5"/>
<dbReference type="InterPro" id="IPR000551">
    <property type="entry name" value="MerR-type_HTH_dom"/>
</dbReference>
<evidence type="ECO:0000313" key="4">
    <source>
        <dbReference type="Proteomes" id="UP000002420"/>
    </source>
</evidence>
<dbReference type="InterPro" id="IPR009061">
    <property type="entry name" value="DNA-bd_dom_put_sf"/>
</dbReference>
<dbReference type="GO" id="GO:0003677">
    <property type="term" value="F:DNA binding"/>
    <property type="evidence" value="ECO:0007669"/>
    <property type="project" value="UniProtKB-KW"/>
</dbReference>
<dbReference type="InterPro" id="IPR047057">
    <property type="entry name" value="MerR_fam"/>
</dbReference>
<dbReference type="RefSeq" id="WP_012469944.1">
    <property type="nucleotide sequence ID" value="NC_010814.1"/>
</dbReference>
<name>B3E1V5_TRIL1</name>
<dbReference type="eggNOG" id="COG0789">
    <property type="taxonomic scope" value="Bacteria"/>
</dbReference>